<dbReference type="InterPro" id="IPR011009">
    <property type="entry name" value="Kinase-like_dom_sf"/>
</dbReference>
<dbReference type="GO" id="GO:0005524">
    <property type="term" value="F:ATP binding"/>
    <property type="evidence" value="ECO:0007669"/>
    <property type="project" value="InterPro"/>
</dbReference>
<gene>
    <name evidence="4" type="ORF">C2E21_5529</name>
</gene>
<dbReference type="PROSITE" id="PS50011">
    <property type="entry name" value="PROTEIN_KINASE_DOM"/>
    <property type="match status" value="1"/>
</dbReference>
<evidence type="ECO:0000256" key="1">
    <source>
        <dbReference type="SAM" id="MobiDB-lite"/>
    </source>
</evidence>
<dbReference type="InterPro" id="IPR008271">
    <property type="entry name" value="Ser/Thr_kinase_AS"/>
</dbReference>
<evidence type="ECO:0000313" key="5">
    <source>
        <dbReference type="Proteomes" id="UP000239899"/>
    </source>
</evidence>
<dbReference type="SUPFAM" id="SSF56112">
    <property type="entry name" value="Protein kinase-like (PK-like)"/>
    <property type="match status" value="1"/>
</dbReference>
<dbReference type="SMART" id="SM00220">
    <property type="entry name" value="S_TKc"/>
    <property type="match status" value="1"/>
</dbReference>
<feature type="transmembrane region" description="Helical" evidence="2">
    <location>
        <begin position="350"/>
        <end position="376"/>
    </location>
</feature>
<dbReference type="GO" id="GO:0004674">
    <property type="term" value="F:protein serine/threonine kinase activity"/>
    <property type="evidence" value="ECO:0007669"/>
    <property type="project" value="TreeGrafter"/>
</dbReference>
<dbReference type="Proteomes" id="UP000239899">
    <property type="component" value="Unassembled WGS sequence"/>
</dbReference>
<dbReference type="OrthoDB" id="679259at2759"/>
<dbReference type="InterPro" id="IPR000719">
    <property type="entry name" value="Prot_kinase_dom"/>
</dbReference>
<dbReference type="AlphaFoldDB" id="A0A2P6TNL0"/>
<comment type="caution">
    <text evidence="4">The sequence shown here is derived from an EMBL/GenBank/DDBJ whole genome shotgun (WGS) entry which is preliminary data.</text>
</comment>
<dbReference type="InterPro" id="IPR051681">
    <property type="entry name" value="Ser/Thr_Kinases-Pseudokinases"/>
</dbReference>
<accession>A0A2P6TNL0</accession>
<dbReference type="Gene3D" id="1.10.510.10">
    <property type="entry name" value="Transferase(Phosphotransferase) domain 1"/>
    <property type="match status" value="1"/>
</dbReference>
<proteinExistence type="predicted"/>
<evidence type="ECO:0000256" key="2">
    <source>
        <dbReference type="SAM" id="Phobius"/>
    </source>
</evidence>
<organism evidence="4 5">
    <name type="scientific">Chlorella sorokiniana</name>
    <name type="common">Freshwater green alga</name>
    <dbReference type="NCBI Taxonomy" id="3076"/>
    <lineage>
        <taxon>Eukaryota</taxon>
        <taxon>Viridiplantae</taxon>
        <taxon>Chlorophyta</taxon>
        <taxon>core chlorophytes</taxon>
        <taxon>Trebouxiophyceae</taxon>
        <taxon>Chlorellales</taxon>
        <taxon>Chlorellaceae</taxon>
        <taxon>Chlorella clade</taxon>
        <taxon>Chlorella</taxon>
    </lineage>
</organism>
<dbReference type="Pfam" id="PF07714">
    <property type="entry name" value="PK_Tyr_Ser-Thr"/>
    <property type="match status" value="1"/>
</dbReference>
<feature type="compositionally biased region" description="Pro residues" evidence="1">
    <location>
        <begin position="300"/>
        <end position="317"/>
    </location>
</feature>
<dbReference type="EMBL" id="LHPG02000010">
    <property type="protein sequence ID" value="PRW50927.1"/>
    <property type="molecule type" value="Genomic_DNA"/>
</dbReference>
<feature type="compositionally biased region" description="Acidic residues" evidence="1">
    <location>
        <begin position="742"/>
        <end position="752"/>
    </location>
</feature>
<feature type="region of interest" description="Disordered" evidence="1">
    <location>
        <begin position="300"/>
        <end position="347"/>
    </location>
</feature>
<dbReference type="PROSITE" id="PS00108">
    <property type="entry name" value="PROTEIN_KINASE_ST"/>
    <property type="match status" value="1"/>
</dbReference>
<feature type="region of interest" description="Disordered" evidence="1">
    <location>
        <begin position="741"/>
        <end position="797"/>
    </location>
</feature>
<feature type="compositionally biased region" description="Low complexity" evidence="1">
    <location>
        <begin position="318"/>
        <end position="334"/>
    </location>
</feature>
<dbReference type="PANTHER" id="PTHR44329">
    <property type="entry name" value="SERINE/THREONINE-PROTEIN KINASE TNNI3K-RELATED"/>
    <property type="match status" value="1"/>
</dbReference>
<feature type="region of interest" description="Disordered" evidence="1">
    <location>
        <begin position="401"/>
        <end position="443"/>
    </location>
</feature>
<keyword evidence="2" id="KW-1133">Transmembrane helix</keyword>
<keyword evidence="2" id="KW-0812">Transmembrane</keyword>
<evidence type="ECO:0000313" key="4">
    <source>
        <dbReference type="EMBL" id="PRW50927.1"/>
    </source>
</evidence>
<protein>
    <submittedName>
        <fullName evidence="4">Serine threonine-kinase</fullName>
    </submittedName>
</protein>
<name>A0A2P6TNL0_CHLSO</name>
<keyword evidence="2" id="KW-0472">Membrane</keyword>
<feature type="compositionally biased region" description="Gly residues" evidence="1">
    <location>
        <begin position="434"/>
        <end position="443"/>
    </location>
</feature>
<reference evidence="4 5" key="1">
    <citation type="journal article" date="2018" name="Plant J.">
        <title>Genome sequences of Chlorella sorokiniana UTEX 1602 and Micractinium conductrix SAG 241.80: implications to maltose excretion by a green alga.</title>
        <authorList>
            <person name="Arriola M.B."/>
            <person name="Velmurugan N."/>
            <person name="Zhang Y."/>
            <person name="Plunkett M.H."/>
            <person name="Hondzo H."/>
            <person name="Barney B.M."/>
        </authorList>
    </citation>
    <scope>NUCLEOTIDE SEQUENCE [LARGE SCALE GENOMIC DNA]</scope>
    <source>
        <strain evidence="5">UTEX 1602</strain>
    </source>
</reference>
<sequence length="797" mass="83642">MADLKSVDELNVTWIALSNSSLALAGEPIGSASTTNGVLGVCAQACLQNPNCTSFVYCNYGEPNPCEVPAAGGQRRTIAGGTCELLSQAGLNDTSGLMALSGPVVGKLDSGAPLRAQAASLSGYASLRGIVPPFDLGMWFPEYIADGEITQADIDAPAVQAGKKAFCSPLNNASLDLVMDYIYVDPTRSDANDLQCQLPPFNGTVEAIAAECQSLGILCRGFSYFSYCSLDTADVCELGEPLNGPRQYPYHPQIFMNESQWNPLSVFYAKTGSMLAEIPPSFNKGGYYIVGSGEVLSPAPAPPPLMPPSPPPAPPSPLQLAPSPAAASPAGGVSPPAPPTPLDSSGGSSLAAGAVAGIAVGATCLLLMLVGAAFVWRRRRAAAQGSATGSLPPLDMLKLSTSEEDRTSTAKGSGLSGKTLPSRSSSKEVPLTGSGSGGGSGGGSLLSLQDGTLSLLRLSDFSIDHDMDGRPVVLGEGSQAKAKVGAGWDGRCAWCSRPVVLGEGSQAKVYRGKLGHEPAAIKMLRGTRLSSSERERFLREAAILKNCRSQHLVAFRGVYIAPTEVAVVTELCLGGTLYTALSDRVTWYNCGARIALEVALGLHYLHRNYILHLDLKSPNVLLSRSGRAKIGDCGLSQVLTSTVAHLSRADAPGSFAWASPEQLMGEPCSYSSDIWSLGVTFWEICTGEKPRRGQLREIQVPEEAPAEAVALIRSCWHRDPSQRPTADQIVQALQVLLGPEAAAEEGLEEEGEEGFKERPPGSGGVLAAALAAQPPRKPEPKERPANPFQTRQDKLFS</sequence>
<dbReference type="InterPro" id="IPR001245">
    <property type="entry name" value="Ser-Thr/Tyr_kinase_cat_dom"/>
</dbReference>
<evidence type="ECO:0000259" key="3">
    <source>
        <dbReference type="PROSITE" id="PS50011"/>
    </source>
</evidence>
<feature type="domain" description="Protein kinase" evidence="3">
    <location>
        <begin position="495"/>
        <end position="737"/>
    </location>
</feature>
<keyword evidence="5" id="KW-1185">Reference proteome</keyword>